<proteinExistence type="inferred from homology"/>
<evidence type="ECO:0000256" key="3">
    <source>
        <dbReference type="ARBA" id="ARBA00022475"/>
    </source>
</evidence>
<dbReference type="Proteomes" id="UP000241890">
    <property type="component" value="Unassembled WGS sequence"/>
</dbReference>
<gene>
    <name evidence="7" type="ORF">FCC1311_000702</name>
</gene>
<evidence type="ECO:0000256" key="2">
    <source>
        <dbReference type="ARBA" id="ARBA00005542"/>
    </source>
</evidence>
<name>A0A2R5FYP6_9STRA</name>
<dbReference type="PANTHER" id="PTHR36561:SF2">
    <property type="entry name" value="HAEMOLYSIN-III RELATED"/>
    <property type="match status" value="1"/>
</dbReference>
<comment type="subcellular location">
    <subcellularLocation>
        <location evidence="1">Cell membrane</location>
        <topology evidence="1">Multi-pass membrane protein</topology>
    </subcellularLocation>
</comment>
<evidence type="ECO:0000256" key="4">
    <source>
        <dbReference type="ARBA" id="ARBA00022692"/>
    </source>
</evidence>
<keyword evidence="4" id="KW-0812">Transmembrane</keyword>
<dbReference type="InterPro" id="IPR021910">
    <property type="entry name" value="NGX6/PGAP6/MYMK"/>
</dbReference>
<evidence type="ECO:0000256" key="5">
    <source>
        <dbReference type="ARBA" id="ARBA00022989"/>
    </source>
</evidence>
<evidence type="ECO:0000313" key="8">
    <source>
        <dbReference type="Proteomes" id="UP000241890"/>
    </source>
</evidence>
<dbReference type="EMBL" id="BEYU01000001">
    <property type="protein sequence ID" value="GBG23850.1"/>
    <property type="molecule type" value="Genomic_DNA"/>
</dbReference>
<dbReference type="OrthoDB" id="10266771at2759"/>
<evidence type="ECO:0000313" key="7">
    <source>
        <dbReference type="EMBL" id="GBG23850.1"/>
    </source>
</evidence>
<accession>A0A2R5FYP6</accession>
<keyword evidence="5" id="KW-1133">Transmembrane helix</keyword>
<dbReference type="GO" id="GO:0005886">
    <property type="term" value="C:plasma membrane"/>
    <property type="evidence" value="ECO:0007669"/>
    <property type="project" value="UniProtKB-SubCell"/>
</dbReference>
<protein>
    <submittedName>
        <fullName evidence="7">Uncharacterized protein</fullName>
    </submittedName>
</protein>
<dbReference type="PANTHER" id="PTHR36561">
    <property type="entry name" value="HAEMOLYSIN-III RELATED-RELATED"/>
    <property type="match status" value="1"/>
</dbReference>
<keyword evidence="3" id="KW-1003">Cell membrane</keyword>
<keyword evidence="8" id="KW-1185">Reference proteome</keyword>
<dbReference type="AlphaFoldDB" id="A0A2R5FYP6"/>
<keyword evidence="6" id="KW-0472">Membrane</keyword>
<sequence>MATIVFSTLYHLADTIDNTVLGMTEGNWHRLDNIFAILSFVSVQLYVLDATIDSQTMQQVRTGFLLLTVLLQEIGPWRLECTLIPVLASSAVLAIYLYKNQPIRASLSRNPEGAFSRAFALLGLGVMGFVKGLDEDTDWLRIAHGCWHLFTGLSFYYFAKGLHHVVEEHQAKRQF</sequence>
<evidence type="ECO:0000256" key="6">
    <source>
        <dbReference type="ARBA" id="ARBA00023136"/>
    </source>
</evidence>
<dbReference type="InParanoid" id="A0A2R5FYP6"/>
<reference evidence="7 8" key="1">
    <citation type="submission" date="2017-12" db="EMBL/GenBank/DDBJ databases">
        <title>Sequencing, de novo assembly and annotation of complete genome of a new Thraustochytrid species, strain FCC1311.</title>
        <authorList>
            <person name="Sedici K."/>
            <person name="Godart F."/>
            <person name="Aiese Cigliano R."/>
            <person name="Sanseverino W."/>
            <person name="Barakat M."/>
            <person name="Ortet P."/>
            <person name="Marechal E."/>
            <person name="Cagnac O."/>
            <person name="Amato A."/>
        </authorList>
    </citation>
    <scope>NUCLEOTIDE SEQUENCE [LARGE SCALE GENOMIC DNA]</scope>
</reference>
<evidence type="ECO:0000256" key="1">
    <source>
        <dbReference type="ARBA" id="ARBA00004651"/>
    </source>
</evidence>
<dbReference type="Pfam" id="PF12036">
    <property type="entry name" value="DUF3522"/>
    <property type="match status" value="1"/>
</dbReference>
<comment type="similarity">
    <text evidence="2">Belongs to the TMEM8 family.</text>
</comment>
<comment type="caution">
    <text evidence="7">The sequence shown here is derived from an EMBL/GenBank/DDBJ whole genome shotgun (WGS) entry which is preliminary data.</text>
</comment>
<organism evidence="7 8">
    <name type="scientific">Hondaea fermentalgiana</name>
    <dbReference type="NCBI Taxonomy" id="2315210"/>
    <lineage>
        <taxon>Eukaryota</taxon>
        <taxon>Sar</taxon>
        <taxon>Stramenopiles</taxon>
        <taxon>Bigyra</taxon>
        <taxon>Labyrinthulomycetes</taxon>
        <taxon>Thraustochytrida</taxon>
        <taxon>Thraustochytriidae</taxon>
        <taxon>Hondaea</taxon>
    </lineage>
</organism>